<dbReference type="InterPro" id="IPR018247">
    <property type="entry name" value="EF_Hand_1_Ca_BS"/>
</dbReference>
<evidence type="ECO:0000259" key="4">
    <source>
        <dbReference type="PROSITE" id="PS50222"/>
    </source>
</evidence>
<organism evidence="5">
    <name type="scientific">Paramoeba aestuarina</name>
    <dbReference type="NCBI Taxonomy" id="180227"/>
    <lineage>
        <taxon>Eukaryota</taxon>
        <taxon>Amoebozoa</taxon>
        <taxon>Discosea</taxon>
        <taxon>Flabellinia</taxon>
        <taxon>Dactylopodida</taxon>
        <taxon>Paramoebidae</taxon>
        <taxon>Paramoeba</taxon>
    </lineage>
</organism>
<accession>A0A7S4PLY3</accession>
<dbReference type="AlphaFoldDB" id="A0A7S4PLY3"/>
<dbReference type="SMART" id="SM00054">
    <property type="entry name" value="EFh"/>
    <property type="match status" value="3"/>
</dbReference>
<reference evidence="5" key="1">
    <citation type="submission" date="2021-01" db="EMBL/GenBank/DDBJ databases">
        <authorList>
            <person name="Corre E."/>
            <person name="Pelletier E."/>
            <person name="Niang G."/>
            <person name="Scheremetjew M."/>
            <person name="Finn R."/>
            <person name="Kale V."/>
            <person name="Holt S."/>
            <person name="Cochrane G."/>
            <person name="Meng A."/>
            <person name="Brown T."/>
            <person name="Cohen L."/>
        </authorList>
    </citation>
    <scope>NUCLEOTIDE SEQUENCE</scope>
    <source>
        <strain evidence="5">SoJaBio B1-5/56/2</strain>
    </source>
</reference>
<dbReference type="InterPro" id="IPR011992">
    <property type="entry name" value="EF-hand-dom_pair"/>
</dbReference>
<feature type="domain" description="EF-hand" evidence="4">
    <location>
        <begin position="142"/>
        <end position="177"/>
    </location>
</feature>
<evidence type="ECO:0000256" key="2">
    <source>
        <dbReference type="ARBA" id="ARBA00022737"/>
    </source>
</evidence>
<evidence type="ECO:0000256" key="1">
    <source>
        <dbReference type="ARBA" id="ARBA00022723"/>
    </source>
</evidence>
<keyword evidence="2" id="KW-0677">Repeat</keyword>
<dbReference type="InterPro" id="IPR028846">
    <property type="entry name" value="Recoverin"/>
</dbReference>
<dbReference type="Pfam" id="PF13499">
    <property type="entry name" value="EF-hand_7"/>
    <property type="match status" value="1"/>
</dbReference>
<gene>
    <name evidence="5" type="ORF">NAES01612_LOCUS25097</name>
</gene>
<dbReference type="GO" id="GO:0005509">
    <property type="term" value="F:calcium ion binding"/>
    <property type="evidence" value="ECO:0007669"/>
    <property type="project" value="InterPro"/>
</dbReference>
<dbReference type="PANTHER" id="PTHR23055:SF189">
    <property type="entry name" value="CALCIUM-BINDING PROTEIN NCSA"/>
    <property type="match status" value="1"/>
</dbReference>
<protein>
    <recommendedName>
        <fullName evidence="4">EF-hand domain-containing protein</fullName>
    </recommendedName>
</protein>
<dbReference type="Gene3D" id="1.10.238.10">
    <property type="entry name" value="EF-hand"/>
    <property type="match status" value="1"/>
</dbReference>
<sequence>MGVSQSLKKEDLDELQKQSHFHKKELQTMYKQFKKEAPNSEIPKADFVEVLQQMGISDPLLHDVIFKALDRKREDKITFQDLVFALSIMARGTKEERIDFAFSMYDLDNTGYITRKNMLDIVTSFFNLVGPQLALSGKKYESPEELVDDFFVLLDLDRDDHISLEEYKQGAVNHPGITQGLLLWDS</sequence>
<keyword evidence="3" id="KW-0106">Calcium</keyword>
<dbReference type="PANTHER" id="PTHR23055">
    <property type="entry name" value="CALCIUM BINDING PROTEINS"/>
    <property type="match status" value="1"/>
</dbReference>
<dbReference type="PROSITE" id="PS00018">
    <property type="entry name" value="EF_HAND_1"/>
    <property type="match status" value="1"/>
</dbReference>
<keyword evidence="1" id="KW-0479">Metal-binding</keyword>
<evidence type="ECO:0000313" key="5">
    <source>
        <dbReference type="EMBL" id="CAE2338262.1"/>
    </source>
</evidence>
<feature type="domain" description="EF-hand" evidence="4">
    <location>
        <begin position="93"/>
        <end position="128"/>
    </location>
</feature>
<dbReference type="InterPro" id="IPR002048">
    <property type="entry name" value="EF_hand_dom"/>
</dbReference>
<name>A0A7S4PLY3_9EUKA</name>
<proteinExistence type="predicted"/>
<dbReference type="SUPFAM" id="SSF47473">
    <property type="entry name" value="EF-hand"/>
    <property type="match status" value="1"/>
</dbReference>
<dbReference type="PRINTS" id="PR00450">
    <property type="entry name" value="RECOVERIN"/>
</dbReference>
<evidence type="ECO:0000256" key="3">
    <source>
        <dbReference type="ARBA" id="ARBA00022837"/>
    </source>
</evidence>
<dbReference type="PROSITE" id="PS50222">
    <property type="entry name" value="EF_HAND_2"/>
    <property type="match status" value="2"/>
</dbReference>
<dbReference type="EMBL" id="HBKR01038440">
    <property type="protein sequence ID" value="CAE2338262.1"/>
    <property type="molecule type" value="Transcribed_RNA"/>
</dbReference>